<evidence type="ECO:0000256" key="2">
    <source>
        <dbReference type="SAM" id="SignalP"/>
    </source>
</evidence>
<keyword evidence="4" id="KW-1185">Reference proteome</keyword>
<dbReference type="EMBL" id="JBANQN010000002">
    <property type="protein sequence ID" value="KAK6798752.1"/>
    <property type="molecule type" value="Genomic_DNA"/>
</dbReference>
<evidence type="ECO:0000256" key="1">
    <source>
        <dbReference type="SAM" id="Phobius"/>
    </source>
</evidence>
<keyword evidence="2" id="KW-0732">Signal</keyword>
<proteinExistence type="predicted"/>
<keyword evidence="1" id="KW-0472">Membrane</keyword>
<feature type="chain" id="PRO_5042917812" evidence="2">
    <location>
        <begin position="23"/>
        <end position="133"/>
    </location>
</feature>
<comment type="caution">
    <text evidence="3">The sequence shown here is derived from an EMBL/GenBank/DDBJ whole genome shotgun (WGS) entry which is preliminary data.</text>
</comment>
<sequence length="133" mass="14998">MLMLCLFFHVLATHHLISEKEASDTSFGRLPITLFARISFWFVVVASVITSFFPLCWILAAFISLVTHLLFLKVSEYERPFSVSLCIILTALCALTFMNLVILVAISSQPEFKDHSGIKMTALLLPCNLRMLT</sequence>
<dbReference type="Proteomes" id="UP001371456">
    <property type="component" value="Unassembled WGS sequence"/>
</dbReference>
<feature type="signal peptide" evidence="2">
    <location>
        <begin position="1"/>
        <end position="22"/>
    </location>
</feature>
<accession>A0AAN8UAX7</accession>
<name>A0AAN8UAX7_SOLBU</name>
<keyword evidence="1" id="KW-0812">Transmembrane</keyword>
<reference evidence="3 4" key="1">
    <citation type="submission" date="2024-02" db="EMBL/GenBank/DDBJ databases">
        <title>de novo genome assembly of Solanum bulbocastanum strain 11H21.</title>
        <authorList>
            <person name="Hosaka A.J."/>
        </authorList>
    </citation>
    <scope>NUCLEOTIDE SEQUENCE [LARGE SCALE GENOMIC DNA]</scope>
    <source>
        <tissue evidence="3">Young leaves</tissue>
    </source>
</reference>
<gene>
    <name evidence="3" type="ORF">RDI58_006455</name>
</gene>
<keyword evidence="1" id="KW-1133">Transmembrane helix</keyword>
<protein>
    <submittedName>
        <fullName evidence="3">Uncharacterized protein</fullName>
    </submittedName>
</protein>
<evidence type="ECO:0000313" key="3">
    <source>
        <dbReference type="EMBL" id="KAK6798752.1"/>
    </source>
</evidence>
<dbReference type="AlphaFoldDB" id="A0AAN8UAX7"/>
<organism evidence="3 4">
    <name type="scientific">Solanum bulbocastanum</name>
    <name type="common">Wild potato</name>
    <dbReference type="NCBI Taxonomy" id="147425"/>
    <lineage>
        <taxon>Eukaryota</taxon>
        <taxon>Viridiplantae</taxon>
        <taxon>Streptophyta</taxon>
        <taxon>Embryophyta</taxon>
        <taxon>Tracheophyta</taxon>
        <taxon>Spermatophyta</taxon>
        <taxon>Magnoliopsida</taxon>
        <taxon>eudicotyledons</taxon>
        <taxon>Gunneridae</taxon>
        <taxon>Pentapetalae</taxon>
        <taxon>asterids</taxon>
        <taxon>lamiids</taxon>
        <taxon>Solanales</taxon>
        <taxon>Solanaceae</taxon>
        <taxon>Solanoideae</taxon>
        <taxon>Solaneae</taxon>
        <taxon>Solanum</taxon>
    </lineage>
</organism>
<feature type="transmembrane region" description="Helical" evidence="1">
    <location>
        <begin position="38"/>
        <end position="71"/>
    </location>
</feature>
<feature type="transmembrane region" description="Helical" evidence="1">
    <location>
        <begin position="83"/>
        <end position="106"/>
    </location>
</feature>
<evidence type="ECO:0000313" key="4">
    <source>
        <dbReference type="Proteomes" id="UP001371456"/>
    </source>
</evidence>